<dbReference type="InterPro" id="IPR013740">
    <property type="entry name" value="Redoxin"/>
</dbReference>
<sequence>MLLLVLSFLGGVLTILSPCILPVLPFVFARADQPFVRSGLPLLAGMGVTFAAVATLAAVGGGWVAQANEFGRWLAIALLAAFGLALLLPRLAERLMHPLVGAGSRLSNLAESGGGKNSASASFLLGIATGLVWAPCAGPILGLVLTGAALQGASIGTTLLLLAYAAGAATSLAIALLIGGRVFAAMKRSLGVGEWIRRGIGAAMLVGVGAIALGLDTGLLTRISTVATGGLEQQLVNKLSPKPAQGVNDGGSMMMMRTANTDAVLPVEGRFPGLDGAVQWLNSPPLSGEALRGKVVLVDFWTYSCINCLRTLPYVKTWAEKYRDKGLVVIGVHAPEFAFERNIDNVRKAARDLGVTYPIAIDNNYAIWRAFGNNYWPAHYFIDAQGRIRFHHFGEGEYEKSEAVIRQLLAEAGHADVAGADAPTGARKVAATGVEMAPDKDAMRSPETYVGYARAENFVSDGGAKEDEPKDYRTPADLALNQWGLTGNWKVGEEDATLGRHAGGIVYRFHARDLHLVLGPSADGKPVRFRVTIDGKAPGASHGTDVAADGGGTVTDQRLYQLVRQSGDVHDRTFAIEFLDPGVKAYAFTFG</sequence>
<protein>
    <submittedName>
        <fullName evidence="3">Cytochrome c biogenesis protein DipZ</fullName>
    </submittedName>
</protein>
<feature type="transmembrane region" description="Helical" evidence="1">
    <location>
        <begin position="70"/>
        <end position="88"/>
    </location>
</feature>
<dbReference type="InterPro" id="IPR050553">
    <property type="entry name" value="Thioredoxin_ResA/DsbE_sf"/>
</dbReference>
<organism evidence="3 4">
    <name type="scientific">Cupriavidus pauculus</name>
    <dbReference type="NCBI Taxonomy" id="82633"/>
    <lineage>
        <taxon>Bacteria</taxon>
        <taxon>Pseudomonadati</taxon>
        <taxon>Pseudomonadota</taxon>
        <taxon>Betaproteobacteria</taxon>
        <taxon>Burkholderiales</taxon>
        <taxon>Burkholderiaceae</taxon>
        <taxon>Cupriavidus</taxon>
    </lineage>
</organism>
<dbReference type="PANTHER" id="PTHR42852">
    <property type="entry name" value="THIOL:DISULFIDE INTERCHANGE PROTEIN DSBE"/>
    <property type="match status" value="1"/>
</dbReference>
<keyword evidence="1" id="KW-0472">Membrane</keyword>
<keyword evidence="1" id="KW-1133">Transmembrane helix</keyword>
<evidence type="ECO:0000313" key="3">
    <source>
        <dbReference type="EMBL" id="QET04356.1"/>
    </source>
</evidence>
<dbReference type="Proteomes" id="UP000322822">
    <property type="component" value="Chromosome 2"/>
</dbReference>
<evidence type="ECO:0000256" key="1">
    <source>
        <dbReference type="SAM" id="Phobius"/>
    </source>
</evidence>
<dbReference type="SUPFAM" id="SSF52833">
    <property type="entry name" value="Thioredoxin-like"/>
    <property type="match status" value="1"/>
</dbReference>
<accession>A0A5P2H8S2</accession>
<dbReference type="Pfam" id="PF17991">
    <property type="entry name" value="Thioredoxin_10"/>
    <property type="match status" value="1"/>
</dbReference>
<dbReference type="GO" id="GO:0016491">
    <property type="term" value="F:oxidoreductase activity"/>
    <property type="evidence" value="ECO:0007669"/>
    <property type="project" value="InterPro"/>
</dbReference>
<dbReference type="InterPro" id="IPR036249">
    <property type="entry name" value="Thioredoxin-like_sf"/>
</dbReference>
<dbReference type="PROSITE" id="PS51352">
    <property type="entry name" value="THIOREDOXIN_2"/>
    <property type="match status" value="1"/>
</dbReference>
<feature type="transmembrane region" description="Helical" evidence="1">
    <location>
        <begin position="161"/>
        <end position="183"/>
    </location>
</feature>
<name>A0A5P2H8S2_9BURK</name>
<dbReference type="RefSeq" id="WP_150374418.1">
    <property type="nucleotide sequence ID" value="NZ_CP044067.1"/>
</dbReference>
<dbReference type="CDD" id="cd03012">
    <property type="entry name" value="TlpA_like_DipZ_like"/>
    <property type="match status" value="1"/>
</dbReference>
<feature type="transmembrane region" description="Helical" evidence="1">
    <location>
        <begin position="40"/>
        <end position="64"/>
    </location>
</feature>
<dbReference type="Gene3D" id="2.60.120.260">
    <property type="entry name" value="Galactose-binding domain-like"/>
    <property type="match status" value="1"/>
</dbReference>
<evidence type="ECO:0000313" key="4">
    <source>
        <dbReference type="Proteomes" id="UP000322822"/>
    </source>
</evidence>
<dbReference type="OrthoDB" id="9811352at2"/>
<evidence type="ECO:0000259" key="2">
    <source>
        <dbReference type="PROSITE" id="PS51352"/>
    </source>
</evidence>
<dbReference type="Gene3D" id="3.40.30.10">
    <property type="entry name" value="Glutaredoxin"/>
    <property type="match status" value="1"/>
</dbReference>
<dbReference type="InterPro" id="IPR013766">
    <property type="entry name" value="Thioredoxin_domain"/>
</dbReference>
<keyword evidence="1" id="KW-0812">Transmembrane</keyword>
<dbReference type="PANTHER" id="PTHR42852:SF13">
    <property type="entry name" value="PROTEIN DIPZ"/>
    <property type="match status" value="1"/>
</dbReference>
<dbReference type="AlphaFoldDB" id="A0A5P2H8S2"/>
<dbReference type="InterPro" id="IPR041017">
    <property type="entry name" value="Thioredoxin_10"/>
</dbReference>
<reference evidence="3 4" key="1">
    <citation type="submission" date="2019-09" db="EMBL/GenBank/DDBJ databases">
        <title>FDA dAtabase for Regulatory Grade micrObial Sequences (FDA-ARGOS): Supporting development and validation of Infectious Disease Dx tests.</title>
        <authorList>
            <person name="Sciortino C."/>
            <person name="Tallon L."/>
            <person name="Sadzewicz L."/>
            <person name="Vavikolanu K."/>
            <person name="Mehta A."/>
            <person name="Aluvathingal J."/>
            <person name="Nadendla S."/>
            <person name="Nandy P."/>
            <person name="Geyer C."/>
            <person name="Yan Y."/>
            <person name="Sichtig H."/>
        </authorList>
    </citation>
    <scope>NUCLEOTIDE SEQUENCE [LARGE SCALE GENOMIC DNA]</scope>
    <source>
        <strain evidence="3 4">FDAARGOS_664</strain>
    </source>
</reference>
<feature type="transmembrane region" description="Helical" evidence="1">
    <location>
        <begin position="123"/>
        <end position="149"/>
    </location>
</feature>
<gene>
    <name evidence="3" type="ORF">FOB72_19635</name>
</gene>
<dbReference type="Pfam" id="PF08534">
    <property type="entry name" value="Redoxin"/>
    <property type="match status" value="1"/>
</dbReference>
<proteinExistence type="predicted"/>
<dbReference type="EMBL" id="CP044067">
    <property type="protein sequence ID" value="QET04356.1"/>
    <property type="molecule type" value="Genomic_DNA"/>
</dbReference>
<feature type="transmembrane region" description="Helical" evidence="1">
    <location>
        <begin position="6"/>
        <end position="28"/>
    </location>
</feature>
<feature type="domain" description="Thioredoxin" evidence="2">
    <location>
        <begin position="258"/>
        <end position="410"/>
    </location>
</feature>